<protein>
    <recommendedName>
        <fullName evidence="1">F-box domain-containing protein</fullName>
    </recommendedName>
</protein>
<dbReference type="GeneID" id="101247716"/>
<dbReference type="OMA" id="RTSYCAY"/>
<dbReference type="Gramene" id="Solyc04g056680.2.1">
    <property type="protein sequence ID" value="Solyc04g056680.2.1"/>
    <property type="gene ID" value="Solyc04g056680.2"/>
</dbReference>
<dbReference type="Proteomes" id="UP000004994">
    <property type="component" value="Chromosome 4"/>
</dbReference>
<dbReference type="InParanoid" id="A0A3Q7G6J2"/>
<evidence type="ECO:0000313" key="3">
    <source>
        <dbReference type="Proteomes" id="UP000004994"/>
    </source>
</evidence>
<dbReference type="CDD" id="cd22162">
    <property type="entry name" value="F-box_AtSKIP3-like"/>
    <property type="match status" value="1"/>
</dbReference>
<evidence type="ECO:0000313" key="2">
    <source>
        <dbReference type="EnsemblPlants" id="Solyc04g056680.2.1"/>
    </source>
</evidence>
<dbReference type="PaxDb" id="4081-Solyc04g056680.1.1"/>
<name>A0A3Q7G6J2_SOLLC</name>
<reference evidence="2" key="1">
    <citation type="journal article" date="2012" name="Nature">
        <title>The tomato genome sequence provides insights into fleshy fruit evolution.</title>
        <authorList>
            <consortium name="Tomato Genome Consortium"/>
        </authorList>
    </citation>
    <scope>NUCLEOTIDE SEQUENCE [LARGE SCALE GENOMIC DNA]</scope>
    <source>
        <strain evidence="2">cv. Heinz 1706</strain>
    </source>
</reference>
<dbReference type="InterPro" id="IPR036047">
    <property type="entry name" value="F-box-like_dom_sf"/>
</dbReference>
<feature type="domain" description="F-box" evidence="1">
    <location>
        <begin position="1"/>
        <end position="44"/>
    </location>
</feature>
<dbReference type="EnsemblPlants" id="Solyc04g056680.2.1">
    <property type="protein sequence ID" value="Solyc04g056680.2.1"/>
    <property type="gene ID" value="Solyc04g056680.2"/>
</dbReference>
<evidence type="ECO:0000259" key="1">
    <source>
        <dbReference type="PROSITE" id="PS50181"/>
    </source>
</evidence>
<gene>
    <name evidence="2" type="primary">LOC101247716</name>
</gene>
<dbReference type="OrthoDB" id="1918565at2759"/>
<sequence length="256" mass="28625">MDHLPEGCVSKILSLTSPKDAARSSAVAKKFMSAAECDNVWEAFIPSDYLQAISRSGNLMGFPSKKQLYFSLCDTSILLDGGKLSLSVDKNTGGKCLMIAARKLGIIWGGTPAYWEWLSHPDARFSEVAKLKSISWLDIRGKIGTRMLSKRTSYCAYLVFKLEDRFYGLTNVKAVVRFADRESDHDVRERAKVVHFSGEGSGATLPLIRSDGWMELKMGNFFNDRGEDGAVEARLMQTRQTWKHGLIVQGIEFRPE</sequence>
<accession>A0A3Q7G6J2</accession>
<dbReference type="Pfam" id="PF14299">
    <property type="entry name" value="PP2"/>
    <property type="match status" value="1"/>
</dbReference>
<dbReference type="InterPro" id="IPR025886">
    <property type="entry name" value="PP2-like"/>
</dbReference>
<dbReference type="SMR" id="A0A3Q7G6J2"/>
<proteinExistence type="predicted"/>
<dbReference type="InterPro" id="IPR001810">
    <property type="entry name" value="F-box_dom"/>
</dbReference>
<dbReference type="AlphaFoldDB" id="A0A3Q7G6J2"/>
<dbReference type="SUPFAM" id="SSF81383">
    <property type="entry name" value="F-box domain"/>
    <property type="match status" value="1"/>
</dbReference>
<dbReference type="PANTHER" id="PTHR32278">
    <property type="entry name" value="F-BOX DOMAIN-CONTAINING PROTEIN"/>
    <property type="match status" value="1"/>
</dbReference>
<dbReference type="RefSeq" id="XP_004237583.1">
    <property type="nucleotide sequence ID" value="XM_004237535.5"/>
</dbReference>
<keyword evidence="3" id="KW-1185">Reference proteome</keyword>
<dbReference type="PANTHER" id="PTHR32278:SF87">
    <property type="entry name" value="F-BOX DOMAIN-CONTAINING PROTEIN"/>
    <property type="match status" value="1"/>
</dbReference>
<organism evidence="2">
    <name type="scientific">Solanum lycopersicum</name>
    <name type="common">Tomato</name>
    <name type="synonym">Lycopersicon esculentum</name>
    <dbReference type="NCBI Taxonomy" id="4081"/>
    <lineage>
        <taxon>Eukaryota</taxon>
        <taxon>Viridiplantae</taxon>
        <taxon>Streptophyta</taxon>
        <taxon>Embryophyta</taxon>
        <taxon>Tracheophyta</taxon>
        <taxon>Spermatophyta</taxon>
        <taxon>Magnoliopsida</taxon>
        <taxon>eudicotyledons</taxon>
        <taxon>Gunneridae</taxon>
        <taxon>Pentapetalae</taxon>
        <taxon>asterids</taxon>
        <taxon>lamiids</taxon>
        <taxon>Solanales</taxon>
        <taxon>Solanaceae</taxon>
        <taxon>Solanoideae</taxon>
        <taxon>Solaneae</taxon>
        <taxon>Solanum</taxon>
        <taxon>Solanum subgen. Lycopersicon</taxon>
    </lineage>
</organism>
<dbReference type="Pfam" id="PF00646">
    <property type="entry name" value="F-box"/>
    <property type="match status" value="1"/>
</dbReference>
<dbReference type="PROSITE" id="PS50181">
    <property type="entry name" value="FBOX"/>
    <property type="match status" value="1"/>
</dbReference>
<reference evidence="2" key="2">
    <citation type="submission" date="2019-01" db="UniProtKB">
        <authorList>
            <consortium name="EnsemblPlants"/>
        </authorList>
    </citation>
    <scope>IDENTIFICATION</scope>
    <source>
        <strain evidence="2">cv. Heinz 1706</strain>
    </source>
</reference>
<dbReference type="STRING" id="4081.A0A3Q7G6J2"/>
<dbReference type="KEGG" id="sly:101247716"/>